<keyword evidence="2" id="KW-1185">Reference proteome</keyword>
<dbReference type="EMBL" id="KN837185">
    <property type="protein sequence ID" value="KIJ35786.1"/>
    <property type="molecule type" value="Genomic_DNA"/>
</dbReference>
<reference evidence="1 2" key="1">
    <citation type="submission" date="2014-06" db="EMBL/GenBank/DDBJ databases">
        <title>Evolutionary Origins and Diversification of the Mycorrhizal Mutualists.</title>
        <authorList>
            <consortium name="DOE Joint Genome Institute"/>
            <consortium name="Mycorrhizal Genomics Consortium"/>
            <person name="Kohler A."/>
            <person name="Kuo A."/>
            <person name="Nagy L.G."/>
            <person name="Floudas D."/>
            <person name="Copeland A."/>
            <person name="Barry K.W."/>
            <person name="Cichocki N."/>
            <person name="Veneault-Fourrey C."/>
            <person name="LaButti K."/>
            <person name="Lindquist E.A."/>
            <person name="Lipzen A."/>
            <person name="Lundell T."/>
            <person name="Morin E."/>
            <person name="Murat C."/>
            <person name="Riley R."/>
            <person name="Ohm R."/>
            <person name="Sun H."/>
            <person name="Tunlid A."/>
            <person name="Henrissat B."/>
            <person name="Grigoriev I.V."/>
            <person name="Hibbett D.S."/>
            <person name="Martin F."/>
        </authorList>
    </citation>
    <scope>NUCLEOTIDE SEQUENCE [LARGE SCALE GENOMIC DNA]</scope>
    <source>
        <strain evidence="1 2">SS14</strain>
    </source>
</reference>
<dbReference type="HOGENOM" id="CLU_039517_0_0_1"/>
<dbReference type="InterPro" id="IPR027796">
    <property type="entry name" value="OTT_1508_deam-like"/>
</dbReference>
<proteinExistence type="predicted"/>
<gene>
    <name evidence="1" type="ORF">M422DRAFT_261971</name>
</gene>
<evidence type="ECO:0000313" key="2">
    <source>
        <dbReference type="Proteomes" id="UP000054279"/>
    </source>
</evidence>
<protein>
    <submittedName>
        <fullName evidence="1">Uncharacterized protein</fullName>
    </submittedName>
</protein>
<evidence type="ECO:0000313" key="1">
    <source>
        <dbReference type="EMBL" id="KIJ35786.1"/>
    </source>
</evidence>
<dbReference type="AlphaFoldDB" id="A0A0C9VEE3"/>
<accession>A0A0C9VEE3</accession>
<sequence>MSAALHRQTELSEQLLLLYELGYSDPYMHHISGTFNFKSHPDLLDDSDLPLLDIIAVCLTSGRPGDVVAVAFDKCEGICLVLAKHGPVLPEDETATNAFFSQVKAASSWMDLLPFLFSHSKANIEKQLLRLSQMTIDLFSDLQLEIATYLDKSESMEDEFPKSKAWRRFLYEDRQLTIKCILDDILHISRDESSAFNAQTNKASYTEYARVFGAAYTLLHSRFLDMLTGVSNHNISLKLRAEKLKRRLGKVCQYSRLDKLIKQMKRFPDIPFRWLRDDLKGTGEGVFEICGEPIEAIERVLNIKLSLEQIEKITQRFPRLLDDWAQYRSFKTCVHAELRIILHFSSSLPSLSPGKLGAYQELPLGCSKRSCLCCTLWIEAFNETTKLLWTTSGSHGKSYSNWALPGNVQGVAAELDKYLMDATWTRLVDILERVPRIPRRQEDIDDDRIVQAAFDRIKELSGQL</sequence>
<name>A0A0C9VEE3_SPHS4</name>
<dbReference type="Proteomes" id="UP000054279">
    <property type="component" value="Unassembled WGS sequence"/>
</dbReference>
<dbReference type="Pfam" id="PF14441">
    <property type="entry name" value="OTT_1508_deam"/>
    <property type="match status" value="1"/>
</dbReference>
<organism evidence="1 2">
    <name type="scientific">Sphaerobolus stellatus (strain SS14)</name>
    <dbReference type="NCBI Taxonomy" id="990650"/>
    <lineage>
        <taxon>Eukaryota</taxon>
        <taxon>Fungi</taxon>
        <taxon>Dikarya</taxon>
        <taxon>Basidiomycota</taxon>
        <taxon>Agaricomycotina</taxon>
        <taxon>Agaricomycetes</taxon>
        <taxon>Phallomycetidae</taxon>
        <taxon>Geastrales</taxon>
        <taxon>Sphaerobolaceae</taxon>
        <taxon>Sphaerobolus</taxon>
    </lineage>
</organism>
<dbReference type="OrthoDB" id="3063780at2759"/>